<dbReference type="AlphaFoldDB" id="A0A109LKS7"/>
<comment type="caution">
    <text evidence="1">The sequence shown here is derived from an EMBL/GenBank/DDBJ whole genome shotgun (WGS) entry which is preliminary data.</text>
</comment>
<organism evidence="1 2">
    <name type="scientific">Pseudomonas fluorescens</name>
    <dbReference type="NCBI Taxonomy" id="294"/>
    <lineage>
        <taxon>Bacteria</taxon>
        <taxon>Pseudomonadati</taxon>
        <taxon>Pseudomonadota</taxon>
        <taxon>Gammaproteobacteria</taxon>
        <taxon>Pseudomonadales</taxon>
        <taxon>Pseudomonadaceae</taxon>
        <taxon>Pseudomonas</taxon>
    </lineage>
</organism>
<evidence type="ECO:0000313" key="2">
    <source>
        <dbReference type="Proteomes" id="UP000061348"/>
    </source>
</evidence>
<gene>
    <name evidence="1" type="ORF">PFLmoz3_00994</name>
</gene>
<reference evidence="1 2" key="1">
    <citation type="submission" date="2015-05" db="EMBL/GenBank/DDBJ databases">
        <title>A genomic and transcriptomic approach to investigate the blue pigment phenotype in Pseudomonas fluorescens.</title>
        <authorList>
            <person name="Andreani N.A."/>
            <person name="Cardazzo B."/>
        </authorList>
    </citation>
    <scope>NUCLEOTIDE SEQUENCE [LARGE SCALE GENOMIC DNA]</scope>
    <source>
        <strain evidence="1 2">Ps_22</strain>
    </source>
</reference>
<dbReference type="Proteomes" id="UP000061348">
    <property type="component" value="Unassembled WGS sequence"/>
</dbReference>
<dbReference type="PATRIC" id="fig|294.194.peg.1145"/>
<dbReference type="EMBL" id="LCYA01000048">
    <property type="protein sequence ID" value="KWV89358.1"/>
    <property type="molecule type" value="Genomic_DNA"/>
</dbReference>
<name>A0A109LKS7_PSEFL</name>
<dbReference type="RefSeq" id="WP_060763803.1">
    <property type="nucleotide sequence ID" value="NZ_LCYA01000048.1"/>
</dbReference>
<sequence>MLNLVTDQRPGEPDLLSALKHAAFEIRSLAGDVLKAIAAPAAGWTHQQLMAVAHEHESVTRDGADGYLGGEWIGSSEI</sequence>
<proteinExistence type="predicted"/>
<evidence type="ECO:0000313" key="1">
    <source>
        <dbReference type="EMBL" id="KWV89358.1"/>
    </source>
</evidence>
<protein>
    <submittedName>
        <fullName evidence="1">Uncharacterized protein</fullName>
    </submittedName>
</protein>
<accession>A0A109LKS7</accession>